<evidence type="ECO:0000256" key="1">
    <source>
        <dbReference type="SAM" id="MobiDB-lite"/>
    </source>
</evidence>
<evidence type="ECO:0000259" key="3">
    <source>
        <dbReference type="Pfam" id="PF07811"/>
    </source>
</evidence>
<sequence length="299" mass="31338">MVVPCKFSSARQRGASMIEFAVAGPLITLLGLAMLQYGMLYFARNEFNQAAFSAARAGAVAHASLDKVQQAYIAALVPMHGGGQTAAALATARIRASDAVTGSNLSGQNPQGGYARITLLNPTKESFSDWNSPELQRSIGAGSRVIPNTGLAFRRSVVKTDSGQSIQDANRIKLRIVHGYQPKIALMGILFNRYLASVDTRTDPVQTDLLAKGLIPVVSSVVLDMQSDAIERLTVSSPGGGNSGSPIASAPVPPRNAPDCISADRPASCLPAGCTPGDIQCDPICNSPDLCCMPSQLPQ</sequence>
<dbReference type="Pfam" id="PF07811">
    <property type="entry name" value="TadE"/>
    <property type="match status" value="1"/>
</dbReference>
<gene>
    <name evidence="4" type="ORF">GCM10022212_06190</name>
</gene>
<keyword evidence="2" id="KW-0472">Membrane</keyword>
<evidence type="ECO:0000313" key="4">
    <source>
        <dbReference type="EMBL" id="GAA4014559.1"/>
    </source>
</evidence>
<dbReference type="InterPro" id="IPR012495">
    <property type="entry name" value="TadE-like_dom"/>
</dbReference>
<dbReference type="Proteomes" id="UP001501353">
    <property type="component" value="Unassembled WGS sequence"/>
</dbReference>
<feature type="transmembrane region" description="Helical" evidence="2">
    <location>
        <begin position="20"/>
        <end position="43"/>
    </location>
</feature>
<keyword evidence="2" id="KW-1133">Transmembrane helix</keyword>
<accession>A0ABP7SPJ5</accession>
<evidence type="ECO:0000256" key="2">
    <source>
        <dbReference type="SAM" id="Phobius"/>
    </source>
</evidence>
<feature type="region of interest" description="Disordered" evidence="1">
    <location>
        <begin position="234"/>
        <end position="253"/>
    </location>
</feature>
<reference evidence="5" key="1">
    <citation type="journal article" date="2019" name="Int. J. Syst. Evol. Microbiol.">
        <title>The Global Catalogue of Microorganisms (GCM) 10K type strain sequencing project: providing services to taxonomists for standard genome sequencing and annotation.</title>
        <authorList>
            <consortium name="The Broad Institute Genomics Platform"/>
            <consortium name="The Broad Institute Genome Sequencing Center for Infectious Disease"/>
            <person name="Wu L."/>
            <person name="Ma J."/>
        </authorList>
    </citation>
    <scope>NUCLEOTIDE SEQUENCE [LARGE SCALE GENOMIC DNA]</scope>
    <source>
        <strain evidence="5">JCM 16673</strain>
    </source>
</reference>
<keyword evidence="2" id="KW-0812">Transmembrane</keyword>
<feature type="domain" description="TadE-like" evidence="3">
    <location>
        <begin position="14"/>
        <end position="56"/>
    </location>
</feature>
<proteinExistence type="predicted"/>
<evidence type="ECO:0000313" key="5">
    <source>
        <dbReference type="Proteomes" id="UP001501353"/>
    </source>
</evidence>
<protein>
    <recommendedName>
        <fullName evidence="3">TadE-like domain-containing protein</fullName>
    </recommendedName>
</protein>
<dbReference type="EMBL" id="BAAAZE010000005">
    <property type="protein sequence ID" value="GAA4014559.1"/>
    <property type="molecule type" value="Genomic_DNA"/>
</dbReference>
<organism evidence="4 5">
    <name type="scientific">Actimicrobium antarcticum</name>
    <dbReference type="NCBI Taxonomy" id="1051899"/>
    <lineage>
        <taxon>Bacteria</taxon>
        <taxon>Pseudomonadati</taxon>
        <taxon>Pseudomonadota</taxon>
        <taxon>Betaproteobacteria</taxon>
        <taxon>Burkholderiales</taxon>
        <taxon>Oxalobacteraceae</taxon>
        <taxon>Actimicrobium</taxon>
    </lineage>
</organism>
<comment type="caution">
    <text evidence="4">The sequence shown here is derived from an EMBL/GenBank/DDBJ whole genome shotgun (WGS) entry which is preliminary data.</text>
</comment>
<keyword evidence="5" id="KW-1185">Reference proteome</keyword>
<name>A0ABP7SPJ5_9BURK</name>